<keyword evidence="3 6" id="KW-0812">Transmembrane</keyword>
<evidence type="ECO:0000256" key="3">
    <source>
        <dbReference type="ARBA" id="ARBA00022692"/>
    </source>
</evidence>
<dbReference type="Pfam" id="PF12710">
    <property type="entry name" value="HAD"/>
    <property type="match status" value="1"/>
</dbReference>
<dbReference type="PANTHER" id="PTHR11048">
    <property type="entry name" value="PRENYLTRANSFERASES"/>
    <property type="match status" value="1"/>
</dbReference>
<dbReference type="InterPro" id="IPR044878">
    <property type="entry name" value="UbiA_sf"/>
</dbReference>
<proteinExistence type="predicted"/>
<dbReference type="GO" id="GO:0005886">
    <property type="term" value="C:plasma membrane"/>
    <property type="evidence" value="ECO:0007669"/>
    <property type="project" value="TreeGrafter"/>
</dbReference>
<evidence type="ECO:0000256" key="2">
    <source>
        <dbReference type="ARBA" id="ARBA00022475"/>
    </source>
</evidence>
<dbReference type="Pfam" id="PF01040">
    <property type="entry name" value="UbiA"/>
    <property type="match status" value="1"/>
</dbReference>
<sequence length="478" mass="52502">MDARSDAKTIALAVDLDGTLIATDLLWEGLFQLARHNPLFLFLLPYWLFKGGKASLKWEIARRISLDPTLLPYRAGIVDEIRAAKAAGRPVILATGSPRRFAEAISAHLGLFDQVLASSEAVNLTSARKRNLLVETFGDGGFDYMGNSRADIAIFDAARQAVVVAPDRAAARWAGENDARRVSGETVMVRTVARMMRVHQWAKNLLIAVPMILSHEYFNPAMILECVLAFVAFSATASAIYIANDCFDLPLDRRHATKRFRPLASGQISIAYGMRTIAVLLSVAVVAAAPLDVEFWGILGAYLVATSAYSVFLKRMLLIDVLTLAGLYTVRLLAGAAATGTTVSFWLLAFSVFFFLSLALVKRFVELQDAVQAEGETVAGRGYRREDFEVISQAGLGSAFAATLVLALYIDSSAVRELYRAPWLIWPLAPIVLYIILRIWVLARRGEMHDDPVVFIMNDWRSQLMAAAGVALIFLAAR</sequence>
<feature type="transmembrane region" description="Helical" evidence="6">
    <location>
        <begin position="332"/>
        <end position="356"/>
    </location>
</feature>
<feature type="transmembrane region" description="Helical" evidence="6">
    <location>
        <begin position="390"/>
        <end position="410"/>
    </location>
</feature>
<dbReference type="GO" id="GO:0016765">
    <property type="term" value="F:transferase activity, transferring alkyl or aryl (other than methyl) groups"/>
    <property type="evidence" value="ECO:0007669"/>
    <property type="project" value="InterPro"/>
</dbReference>
<dbReference type="InterPro" id="IPR036412">
    <property type="entry name" value="HAD-like_sf"/>
</dbReference>
<evidence type="ECO:0000256" key="5">
    <source>
        <dbReference type="ARBA" id="ARBA00023136"/>
    </source>
</evidence>
<gene>
    <name evidence="7" type="ORF">CSC94_07400</name>
</gene>
<feature type="transmembrane region" description="Helical" evidence="6">
    <location>
        <begin position="295"/>
        <end position="312"/>
    </location>
</feature>
<dbReference type="OrthoDB" id="9803632at2"/>
<protein>
    <submittedName>
        <fullName evidence="7">Prenyltransferase</fullName>
    </submittedName>
</protein>
<dbReference type="NCBIfam" id="NF006088">
    <property type="entry name" value="PRK08238.1"/>
    <property type="match status" value="1"/>
</dbReference>
<evidence type="ECO:0000256" key="6">
    <source>
        <dbReference type="SAM" id="Phobius"/>
    </source>
</evidence>
<dbReference type="PANTHER" id="PTHR11048:SF5">
    <property type="entry name" value="DECAPRENYL-PHOSPHATE PHOSPHORIBOSYLTRANSFERASE"/>
    <property type="match status" value="1"/>
</dbReference>
<dbReference type="AlphaFoldDB" id="A0A2G1QPY0"/>
<name>A0A2G1QPY0_9HYPH</name>
<dbReference type="InterPro" id="IPR000537">
    <property type="entry name" value="UbiA_prenyltransferase"/>
</dbReference>
<reference evidence="7 8" key="1">
    <citation type="submission" date="2017-10" db="EMBL/GenBank/DDBJ databases">
        <title>Sedimentibacterium mangrovi gen. nov., sp. nov., a novel member of family Phyllobacteriacea isolated from mangrove sediment.</title>
        <authorList>
            <person name="Liao H."/>
            <person name="Tian Y."/>
        </authorList>
    </citation>
    <scope>NUCLEOTIDE SEQUENCE [LARGE SCALE GENOMIC DNA]</scope>
    <source>
        <strain evidence="7 8">X9-2-2</strain>
    </source>
</reference>
<comment type="subcellular location">
    <subcellularLocation>
        <location evidence="1">Membrane</location>
        <topology evidence="1">Multi-pass membrane protein</topology>
    </subcellularLocation>
</comment>
<dbReference type="Proteomes" id="UP000221168">
    <property type="component" value="Unassembled WGS sequence"/>
</dbReference>
<dbReference type="Gene3D" id="3.40.50.1000">
    <property type="entry name" value="HAD superfamily/HAD-like"/>
    <property type="match status" value="1"/>
</dbReference>
<dbReference type="InterPro" id="IPR023214">
    <property type="entry name" value="HAD_sf"/>
</dbReference>
<accession>A0A2G1QPY0</accession>
<evidence type="ECO:0000256" key="1">
    <source>
        <dbReference type="ARBA" id="ARBA00004141"/>
    </source>
</evidence>
<dbReference type="GO" id="GO:0009247">
    <property type="term" value="P:glycolipid biosynthetic process"/>
    <property type="evidence" value="ECO:0007669"/>
    <property type="project" value="TreeGrafter"/>
</dbReference>
<evidence type="ECO:0000256" key="4">
    <source>
        <dbReference type="ARBA" id="ARBA00022989"/>
    </source>
</evidence>
<feature type="transmembrane region" description="Helical" evidence="6">
    <location>
        <begin position="264"/>
        <end position="289"/>
    </location>
</feature>
<feature type="transmembrane region" description="Helical" evidence="6">
    <location>
        <begin position="221"/>
        <end position="243"/>
    </location>
</feature>
<organism evidence="7 8">
    <name type="scientific">Zhengella mangrovi</name>
    <dbReference type="NCBI Taxonomy" id="1982044"/>
    <lineage>
        <taxon>Bacteria</taxon>
        <taxon>Pseudomonadati</taxon>
        <taxon>Pseudomonadota</taxon>
        <taxon>Alphaproteobacteria</taxon>
        <taxon>Hyphomicrobiales</taxon>
        <taxon>Notoacmeibacteraceae</taxon>
        <taxon>Zhengella</taxon>
    </lineage>
</organism>
<dbReference type="CDD" id="cd13963">
    <property type="entry name" value="PT_UbiA_2"/>
    <property type="match status" value="1"/>
</dbReference>
<dbReference type="Gene3D" id="1.10.357.140">
    <property type="entry name" value="UbiA prenyltransferase"/>
    <property type="match status" value="1"/>
</dbReference>
<keyword evidence="7" id="KW-0808">Transferase</keyword>
<comment type="caution">
    <text evidence="7">The sequence shown here is derived from an EMBL/GenBank/DDBJ whole genome shotgun (WGS) entry which is preliminary data.</text>
</comment>
<keyword evidence="5 6" id="KW-0472">Membrane</keyword>
<feature type="transmembrane region" description="Helical" evidence="6">
    <location>
        <begin position="422"/>
        <end position="440"/>
    </location>
</feature>
<keyword evidence="4 6" id="KW-1133">Transmembrane helix</keyword>
<dbReference type="InterPro" id="IPR039653">
    <property type="entry name" value="Prenyltransferase"/>
</dbReference>
<keyword evidence="2" id="KW-1003">Cell membrane</keyword>
<keyword evidence="8" id="KW-1185">Reference proteome</keyword>
<dbReference type="RefSeq" id="WP_099305486.1">
    <property type="nucleotide sequence ID" value="NZ_PDVP01000003.1"/>
</dbReference>
<dbReference type="SUPFAM" id="SSF56784">
    <property type="entry name" value="HAD-like"/>
    <property type="match status" value="1"/>
</dbReference>
<evidence type="ECO:0000313" key="7">
    <source>
        <dbReference type="EMBL" id="PHP67524.1"/>
    </source>
</evidence>
<dbReference type="EMBL" id="PDVP01000003">
    <property type="protein sequence ID" value="PHP67524.1"/>
    <property type="molecule type" value="Genomic_DNA"/>
</dbReference>
<evidence type="ECO:0000313" key="8">
    <source>
        <dbReference type="Proteomes" id="UP000221168"/>
    </source>
</evidence>